<keyword evidence="2" id="KW-1185">Reference proteome</keyword>
<gene>
    <name evidence="1" type="ORF">DKM44_09670</name>
</gene>
<accession>A0A2Z3JIN2</accession>
<reference evidence="1 2" key="1">
    <citation type="submission" date="2018-05" db="EMBL/GenBank/DDBJ databases">
        <title>Complete Genome Sequence of Deinococcus sp. strain 17bor-2.</title>
        <authorList>
            <person name="Srinivasan S."/>
        </authorList>
    </citation>
    <scope>NUCLEOTIDE SEQUENCE [LARGE SCALE GENOMIC DNA]</scope>
    <source>
        <strain evidence="1 2">17bor-2</strain>
    </source>
</reference>
<sequence>MNDPYREWLRTQLAAEIGVREAEQVIEGAVVRRGWPAIRPLGSRDVVAVLQDVYTAFRHTMGDARADRWLEGATIALASFAESTPSPAPPSTGTIAPAPGPVRWGRRAHDLPLLLARAHAEIAARSLEGIRANPDLKNLERAAEWDVQATQAEVRRWETEEVLGNLRAEHARIEVADQVRSARAQREVLSLTVEEIEAEARAGHNVAPQLAHNKLMLSQTDAFLDAFAPLIDESVAEQEPRAQVISLESSLFALAVPMHPNVLRARHQLNYAEWQAGEIGDARVQAARAALTQAEREASAQMESTLGAARAHQAAFNQLMHRFHEAQQRQEQLSRSGADALTLARHAFDAEQARSAARVQANRLSEALRLLSALSGNAE</sequence>
<evidence type="ECO:0000313" key="1">
    <source>
        <dbReference type="EMBL" id="AWN23461.1"/>
    </source>
</evidence>
<dbReference type="KEGG" id="dez:DKM44_09670"/>
<dbReference type="OrthoDB" id="57178at2"/>
<dbReference type="RefSeq" id="WP_109827189.1">
    <property type="nucleotide sequence ID" value="NZ_CP029494.1"/>
</dbReference>
<dbReference type="AlphaFoldDB" id="A0A2Z3JIN2"/>
<dbReference type="EMBL" id="CP029494">
    <property type="protein sequence ID" value="AWN23461.1"/>
    <property type="molecule type" value="Genomic_DNA"/>
</dbReference>
<protein>
    <submittedName>
        <fullName evidence="1">Uncharacterized protein</fullName>
    </submittedName>
</protein>
<proteinExistence type="predicted"/>
<organism evidence="1 2">
    <name type="scientific">Deinococcus irradiatisoli</name>
    <dbReference type="NCBI Taxonomy" id="2202254"/>
    <lineage>
        <taxon>Bacteria</taxon>
        <taxon>Thermotogati</taxon>
        <taxon>Deinococcota</taxon>
        <taxon>Deinococci</taxon>
        <taxon>Deinococcales</taxon>
        <taxon>Deinococcaceae</taxon>
        <taxon>Deinococcus</taxon>
    </lineage>
</organism>
<name>A0A2Z3JIN2_9DEIO</name>
<dbReference type="Proteomes" id="UP000245368">
    <property type="component" value="Chromosome"/>
</dbReference>
<evidence type="ECO:0000313" key="2">
    <source>
        <dbReference type="Proteomes" id="UP000245368"/>
    </source>
</evidence>